<evidence type="ECO:0000256" key="1">
    <source>
        <dbReference type="SAM" id="Coils"/>
    </source>
</evidence>
<organism evidence="5 6">
    <name type="scientific">Novipirellula caenicola</name>
    <dbReference type="NCBI Taxonomy" id="1536901"/>
    <lineage>
        <taxon>Bacteria</taxon>
        <taxon>Pseudomonadati</taxon>
        <taxon>Planctomycetota</taxon>
        <taxon>Planctomycetia</taxon>
        <taxon>Pirellulales</taxon>
        <taxon>Pirellulaceae</taxon>
        <taxon>Novipirellula</taxon>
    </lineage>
</organism>
<keyword evidence="1" id="KW-0175">Coiled coil</keyword>
<dbReference type="Pfam" id="PF07583">
    <property type="entry name" value="PSCyt2"/>
    <property type="match status" value="1"/>
</dbReference>
<accession>A0ABP9VMH0</accession>
<dbReference type="Proteomes" id="UP001416858">
    <property type="component" value="Unassembled WGS sequence"/>
</dbReference>
<evidence type="ECO:0000259" key="4">
    <source>
        <dbReference type="Pfam" id="PF07587"/>
    </source>
</evidence>
<reference evidence="5 6" key="1">
    <citation type="submission" date="2024-02" db="EMBL/GenBank/DDBJ databases">
        <title>Rhodopirellula caenicola NBRC 110016.</title>
        <authorList>
            <person name="Ichikawa N."/>
            <person name="Katano-Makiyama Y."/>
            <person name="Hidaka K."/>
        </authorList>
    </citation>
    <scope>NUCLEOTIDE SEQUENCE [LARGE SCALE GENOMIC DNA]</scope>
    <source>
        <strain evidence="5 6">NBRC 110016</strain>
    </source>
</reference>
<feature type="domain" description="DUF1549" evidence="3">
    <location>
        <begin position="269"/>
        <end position="484"/>
    </location>
</feature>
<dbReference type="PROSITE" id="PS51257">
    <property type="entry name" value="PROKAR_LIPOPROTEIN"/>
    <property type="match status" value="1"/>
</dbReference>
<evidence type="ECO:0008006" key="7">
    <source>
        <dbReference type="Google" id="ProtNLM"/>
    </source>
</evidence>
<feature type="domain" description="DUF1553" evidence="4">
    <location>
        <begin position="585"/>
        <end position="773"/>
    </location>
</feature>
<evidence type="ECO:0000259" key="3">
    <source>
        <dbReference type="Pfam" id="PF07583"/>
    </source>
</evidence>
<feature type="coiled-coil region" evidence="1">
    <location>
        <begin position="825"/>
        <end position="852"/>
    </location>
</feature>
<evidence type="ECO:0000313" key="5">
    <source>
        <dbReference type="EMBL" id="GAA5506400.1"/>
    </source>
</evidence>
<dbReference type="Pfam" id="PF07587">
    <property type="entry name" value="PSD1"/>
    <property type="match status" value="1"/>
</dbReference>
<evidence type="ECO:0000256" key="2">
    <source>
        <dbReference type="SAM" id="SignalP"/>
    </source>
</evidence>
<dbReference type="InterPro" id="IPR022655">
    <property type="entry name" value="DUF1553"/>
</dbReference>
<feature type="chain" id="PRO_5045393408" description="BIG2 domain-containing protein" evidence="2">
    <location>
        <begin position="31"/>
        <end position="938"/>
    </location>
</feature>
<dbReference type="Gene3D" id="2.60.40.1080">
    <property type="match status" value="1"/>
</dbReference>
<sequence>MLRTTAKPLSLIACIALACFVGQKPSTTHAEPAAPTRSHNATASKPIAPLSERFASADTKEVPDFQKHVTPLLGRLGCNGRACHGSFQGRGGFQLSLFGYDFKADHEALMAENAGRVDTSDVDESLILAKPVDADMHEGGKRFDTGSWQHHTLRRWIESGAKFDPKQVQTLQRLEVIPSELQFSKPGEQVQLKAYAYWPDGSVEDVTELCRFSSNDDAIAAIDEDGHIESGEKGDTHVVVYYDNAVVPVPVIRPIGPTLERSAASPAKPIDKLVQQKLDKLGIVPAGPCTDSEFIRRVSLDMTGMLPAGETVRQFIADPSPDKREQLVEDLLDSPAYAAWWATRMSDWTGNSNEQLNNVLPVRNVASRLWHEWLRVRLEDNVPYDQIVAGIVEANSRQEGESYREFCEQMTEACVSGNEEVFAKRDGMPLFWARRNFQRPEERAIGFAYAFLGVRIECAQCHKHPFDQWSKDDFEQFSQLFTPIRINQNQVSPEAKAVRDELLKDITDGKKLNNGELRKAVYTAAQKGKVVPFGELLVNTRGASDKAKRARALAKKKGQKVPELKLPTGTILGQDKAVTLDKDPRPALMQWLRDDDNPYFAKAIVNRVWANYFGTGIVDPSDDMNLANPPSNAPLLDYLASEFIAHDFDLKWLHREIANSETYARSAETNDTNIHDRVNFSRHIPRRLPAEVVYDAVILATGSDDKASQLRGEVSDMAIAEGVAQNRNQKNFALEVFGQSTRESNCDCDRSDSPSLLQSIYLRNDADIHKRLSDKNSWVAQACEALGVPGPSQRVDPKQAAVTRTADNFRKQIISRIIKFNSLPKERQKKTRDQMEREYQRMAKKFEQFDLEIPSLDALIENPKSWREVEPTKAASHAASNTVSKLVEDAYLRTLSRFPDDEEREIAETFINESETPANGMESLMWALVNTKEFIITH</sequence>
<dbReference type="EMBL" id="BAABRO010000003">
    <property type="protein sequence ID" value="GAA5506400.1"/>
    <property type="molecule type" value="Genomic_DNA"/>
</dbReference>
<evidence type="ECO:0000313" key="6">
    <source>
        <dbReference type="Proteomes" id="UP001416858"/>
    </source>
</evidence>
<keyword evidence="2" id="KW-0732">Signal</keyword>
<keyword evidence="6" id="KW-1185">Reference proteome</keyword>
<gene>
    <name evidence="5" type="ORF">Rcae01_01853</name>
</gene>
<dbReference type="InterPro" id="IPR011444">
    <property type="entry name" value="DUF1549"/>
</dbReference>
<comment type="caution">
    <text evidence="5">The sequence shown here is derived from an EMBL/GenBank/DDBJ whole genome shotgun (WGS) entry which is preliminary data.</text>
</comment>
<proteinExistence type="predicted"/>
<protein>
    <recommendedName>
        <fullName evidence="7">BIG2 domain-containing protein</fullName>
    </recommendedName>
</protein>
<dbReference type="PANTHER" id="PTHR35889">
    <property type="entry name" value="CYCLOINULO-OLIGOSACCHARIDE FRUCTANOTRANSFERASE-RELATED"/>
    <property type="match status" value="1"/>
</dbReference>
<name>A0ABP9VMH0_9BACT</name>
<dbReference type="RefSeq" id="WP_345683349.1">
    <property type="nucleotide sequence ID" value="NZ_BAABRO010000003.1"/>
</dbReference>
<dbReference type="PANTHER" id="PTHR35889:SF3">
    <property type="entry name" value="F-BOX DOMAIN-CONTAINING PROTEIN"/>
    <property type="match status" value="1"/>
</dbReference>
<feature type="signal peptide" evidence="2">
    <location>
        <begin position="1"/>
        <end position="30"/>
    </location>
</feature>